<dbReference type="SUPFAM" id="SSF55874">
    <property type="entry name" value="ATPase domain of HSP90 chaperone/DNA topoisomerase II/histidine kinase"/>
    <property type="match status" value="1"/>
</dbReference>
<keyword evidence="10" id="KW-1185">Reference proteome</keyword>
<dbReference type="OrthoDB" id="773385at2"/>
<dbReference type="EC" id="2.7.13.3" evidence="2"/>
<dbReference type="PANTHER" id="PTHR24421">
    <property type="entry name" value="NITRATE/NITRITE SENSOR PROTEIN NARX-RELATED"/>
    <property type="match status" value="1"/>
</dbReference>
<evidence type="ECO:0000256" key="4">
    <source>
        <dbReference type="ARBA" id="ARBA00022777"/>
    </source>
</evidence>
<accession>A0A7X3FFU9</accession>
<evidence type="ECO:0000259" key="8">
    <source>
        <dbReference type="SMART" id="SM00387"/>
    </source>
</evidence>
<dbReference type="GO" id="GO:0046983">
    <property type="term" value="F:protein dimerization activity"/>
    <property type="evidence" value="ECO:0007669"/>
    <property type="project" value="InterPro"/>
</dbReference>
<feature type="transmembrane region" description="Helical" evidence="7">
    <location>
        <begin position="6"/>
        <end position="25"/>
    </location>
</feature>
<evidence type="ECO:0000256" key="6">
    <source>
        <dbReference type="SAM" id="MobiDB-lite"/>
    </source>
</evidence>
<dbReference type="Gene3D" id="1.20.5.1930">
    <property type="match status" value="1"/>
</dbReference>
<dbReference type="EMBL" id="RHLK01000002">
    <property type="protein sequence ID" value="MVO98916.1"/>
    <property type="molecule type" value="Genomic_DNA"/>
</dbReference>
<keyword evidence="7" id="KW-0472">Membrane</keyword>
<dbReference type="Gene3D" id="3.30.565.10">
    <property type="entry name" value="Histidine kinase-like ATPase, C-terminal domain"/>
    <property type="match status" value="1"/>
</dbReference>
<proteinExistence type="predicted"/>
<keyword evidence="3" id="KW-0808">Transferase</keyword>
<protein>
    <recommendedName>
        <fullName evidence="2">histidine kinase</fullName>
        <ecNumber evidence="2">2.7.13.3</ecNumber>
    </recommendedName>
</protein>
<keyword evidence="4 9" id="KW-0418">Kinase</keyword>
<evidence type="ECO:0000256" key="5">
    <source>
        <dbReference type="ARBA" id="ARBA00023012"/>
    </source>
</evidence>
<name>A0A7X3FFU9_9BACL</name>
<dbReference type="AlphaFoldDB" id="A0A7X3FFU9"/>
<dbReference type="CDD" id="cd16917">
    <property type="entry name" value="HATPase_UhpB-NarQ-NarX-like"/>
    <property type="match status" value="1"/>
</dbReference>
<evidence type="ECO:0000313" key="10">
    <source>
        <dbReference type="Proteomes" id="UP000490800"/>
    </source>
</evidence>
<evidence type="ECO:0000256" key="2">
    <source>
        <dbReference type="ARBA" id="ARBA00012438"/>
    </source>
</evidence>
<keyword evidence="5" id="KW-0902">Two-component regulatory system</keyword>
<feature type="transmembrane region" description="Helical" evidence="7">
    <location>
        <begin position="37"/>
        <end position="58"/>
    </location>
</feature>
<keyword evidence="7" id="KW-1133">Transmembrane helix</keyword>
<feature type="compositionally biased region" description="Basic and acidic residues" evidence="6">
    <location>
        <begin position="267"/>
        <end position="278"/>
    </location>
</feature>
<gene>
    <name evidence="9" type="ORF">EDM21_05175</name>
</gene>
<evidence type="ECO:0000256" key="3">
    <source>
        <dbReference type="ARBA" id="ARBA00022679"/>
    </source>
</evidence>
<dbReference type="InterPro" id="IPR011712">
    <property type="entry name" value="Sig_transdc_His_kin_sub3_dim/P"/>
</dbReference>
<dbReference type="SMART" id="SM00387">
    <property type="entry name" value="HATPase_c"/>
    <property type="match status" value="1"/>
</dbReference>
<evidence type="ECO:0000313" key="9">
    <source>
        <dbReference type="EMBL" id="MVO98916.1"/>
    </source>
</evidence>
<dbReference type="Proteomes" id="UP000490800">
    <property type="component" value="Unassembled WGS sequence"/>
</dbReference>
<dbReference type="GO" id="GO:0000155">
    <property type="term" value="F:phosphorelay sensor kinase activity"/>
    <property type="evidence" value="ECO:0007669"/>
    <property type="project" value="InterPro"/>
</dbReference>
<reference evidence="9 10" key="1">
    <citation type="journal article" date="2019" name="Microorganisms">
        <title>Paenibacillus lutrae sp. nov., A Chitinolytic Species Isolated from A River Otter in Castril Natural Park, Granada, Spain.</title>
        <authorList>
            <person name="Rodriguez M."/>
            <person name="Reina J.C."/>
            <person name="Bejar V."/>
            <person name="Llamas I."/>
        </authorList>
    </citation>
    <scope>NUCLEOTIDE SEQUENCE [LARGE SCALE GENOMIC DNA]</scope>
    <source>
        <strain evidence="9 10">N10</strain>
    </source>
</reference>
<comment type="caution">
    <text evidence="9">The sequence shown here is derived from an EMBL/GenBank/DDBJ whole genome shotgun (WGS) entry which is preliminary data.</text>
</comment>
<sequence>MSLKTLKWLAVITPALIIGGFEFIRHELILSYLSMEAGNWYITLLTLLLSYFFATWMFRNIERTNDRLARETSKRAVYEERERLARELHDNLAQTLFFIHVKLKQGKTEEATAAVSEIDHHLRQAIYNLRTLPEEGSSFTLRAVKWLQDWELLTGIETLQELSIADKVFTPAEEVQLFAIIQEAFTNIRKHSRASQASIELEASGTSWSLRISDNGLGFAEGDPGRYRYGLAMMQKRAAELNAVWKFHSPPEGGTELSVHSVRRKSNGKDSVPRHHRG</sequence>
<keyword evidence="7" id="KW-0812">Transmembrane</keyword>
<dbReference type="InterPro" id="IPR003594">
    <property type="entry name" value="HATPase_dom"/>
</dbReference>
<feature type="domain" description="Histidine kinase/HSP90-like ATPase" evidence="8">
    <location>
        <begin position="172"/>
        <end position="265"/>
    </location>
</feature>
<dbReference type="InterPro" id="IPR036890">
    <property type="entry name" value="HATPase_C_sf"/>
</dbReference>
<dbReference type="Pfam" id="PF02518">
    <property type="entry name" value="HATPase_c"/>
    <property type="match status" value="1"/>
</dbReference>
<evidence type="ECO:0000256" key="7">
    <source>
        <dbReference type="SAM" id="Phobius"/>
    </source>
</evidence>
<dbReference type="InterPro" id="IPR050482">
    <property type="entry name" value="Sensor_HK_TwoCompSys"/>
</dbReference>
<comment type="catalytic activity">
    <reaction evidence="1">
        <text>ATP + protein L-histidine = ADP + protein N-phospho-L-histidine.</text>
        <dbReference type="EC" id="2.7.13.3"/>
    </reaction>
</comment>
<feature type="region of interest" description="Disordered" evidence="6">
    <location>
        <begin position="253"/>
        <end position="278"/>
    </location>
</feature>
<dbReference type="Pfam" id="PF07730">
    <property type="entry name" value="HisKA_3"/>
    <property type="match status" value="1"/>
</dbReference>
<dbReference type="GO" id="GO:0016020">
    <property type="term" value="C:membrane"/>
    <property type="evidence" value="ECO:0007669"/>
    <property type="project" value="InterPro"/>
</dbReference>
<evidence type="ECO:0000256" key="1">
    <source>
        <dbReference type="ARBA" id="ARBA00000085"/>
    </source>
</evidence>
<organism evidence="9 10">
    <name type="scientific">Paenibacillus lutrae</name>
    <dbReference type="NCBI Taxonomy" id="2078573"/>
    <lineage>
        <taxon>Bacteria</taxon>
        <taxon>Bacillati</taxon>
        <taxon>Bacillota</taxon>
        <taxon>Bacilli</taxon>
        <taxon>Bacillales</taxon>
        <taxon>Paenibacillaceae</taxon>
        <taxon>Paenibacillus</taxon>
    </lineage>
</organism>
<dbReference type="RefSeq" id="WP_157333481.1">
    <property type="nucleotide sequence ID" value="NZ_RHLK01000002.1"/>
</dbReference>